<dbReference type="STRING" id="1348632.GCA_001591745_00603"/>
<evidence type="ECO:0000313" key="2">
    <source>
        <dbReference type="EMBL" id="PCS07203.1"/>
    </source>
</evidence>
<proteinExistence type="predicted"/>
<feature type="transmembrane region" description="Helical" evidence="1">
    <location>
        <begin position="90"/>
        <end position="109"/>
    </location>
</feature>
<evidence type="ECO:0000256" key="1">
    <source>
        <dbReference type="SAM" id="Phobius"/>
    </source>
</evidence>
<comment type="caution">
    <text evidence="2">The sequence shown here is derived from an EMBL/GenBank/DDBJ whole genome shotgun (WGS) entry which is preliminary data.</text>
</comment>
<feature type="transmembrane region" description="Helical" evidence="1">
    <location>
        <begin position="54"/>
        <end position="70"/>
    </location>
</feature>
<organism evidence="2 3">
    <name type="scientific">Pseudolactococcus plantarum</name>
    <dbReference type="NCBI Taxonomy" id="1365"/>
    <lineage>
        <taxon>Bacteria</taxon>
        <taxon>Bacillati</taxon>
        <taxon>Bacillota</taxon>
        <taxon>Bacilli</taxon>
        <taxon>Lactobacillales</taxon>
        <taxon>Streptococcaceae</taxon>
        <taxon>Pseudolactococcus</taxon>
    </lineage>
</organism>
<dbReference type="AlphaFoldDB" id="A0A2A5S186"/>
<evidence type="ECO:0000313" key="3">
    <source>
        <dbReference type="Proteomes" id="UP000242246"/>
    </source>
</evidence>
<feature type="transmembrane region" description="Helical" evidence="1">
    <location>
        <begin position="28"/>
        <end position="48"/>
    </location>
</feature>
<gene>
    <name evidence="2" type="ORF">RU87_GL001256</name>
</gene>
<keyword evidence="1" id="KW-0472">Membrane</keyword>
<evidence type="ECO:0008006" key="4">
    <source>
        <dbReference type="Google" id="ProtNLM"/>
    </source>
</evidence>
<dbReference type="RefSeq" id="WP_068161263.1">
    <property type="nucleotide sequence ID" value="NZ_JXJX01000005.1"/>
</dbReference>
<dbReference type="OrthoDB" id="3183957at2"/>
<keyword evidence="1" id="KW-0812">Transmembrane</keyword>
<reference evidence="2 3" key="1">
    <citation type="submission" date="2014-12" db="EMBL/GenBank/DDBJ databases">
        <title>Draft genome sequences of 10 type strains of Lactococcus.</title>
        <authorList>
            <person name="Sun Z."/>
            <person name="Zhong Z."/>
            <person name="Liu W."/>
            <person name="Zhang W."/>
            <person name="Zhang H."/>
        </authorList>
    </citation>
    <scope>NUCLEOTIDE SEQUENCE [LARGE SCALE GENOMIC DNA]</scope>
    <source>
        <strain evidence="2 3">DSM 20686</strain>
    </source>
</reference>
<sequence>MSQPATQPLTTEQQQNTLKIMRYNRFLLIRYVCSFLFFINLYASLFYFMNRSSLFVIPLILILAQLPAIWEQIKLYSTPTSHVTLTKRFLILQTIILLGACITCVTPLFSLSFPFLTAIFTSRLMIVISSLCLIGICLGMLIRLKKISRREDKQFKRIQHY</sequence>
<dbReference type="EMBL" id="JXJX01000005">
    <property type="protein sequence ID" value="PCS07203.1"/>
    <property type="molecule type" value="Genomic_DNA"/>
</dbReference>
<keyword evidence="1" id="KW-1133">Transmembrane helix</keyword>
<name>A0A2A5S186_9LACT</name>
<accession>A0A2A5S186</accession>
<dbReference type="Proteomes" id="UP000242246">
    <property type="component" value="Unassembled WGS sequence"/>
</dbReference>
<keyword evidence="3" id="KW-1185">Reference proteome</keyword>
<protein>
    <recommendedName>
        <fullName evidence="4">PTS cellobiose transporter subunit IIA</fullName>
    </recommendedName>
</protein>
<feature type="transmembrane region" description="Helical" evidence="1">
    <location>
        <begin position="115"/>
        <end position="142"/>
    </location>
</feature>